<dbReference type="STRING" id="1802333.A3G03_00145"/>
<organism evidence="2 3">
    <name type="scientific">Candidatus Taylorbacteria bacterium RIFCSPLOWO2_12_FULL_44_15c</name>
    <dbReference type="NCBI Taxonomy" id="1802333"/>
    <lineage>
        <taxon>Bacteria</taxon>
        <taxon>Candidatus Tayloriibacteriota</taxon>
    </lineage>
</organism>
<feature type="domain" description="Glycosyltransferase subfamily 4-like N-terminal" evidence="1">
    <location>
        <begin position="412"/>
        <end position="541"/>
    </location>
</feature>
<evidence type="ECO:0000259" key="1">
    <source>
        <dbReference type="Pfam" id="PF13439"/>
    </source>
</evidence>
<proteinExistence type="predicted"/>
<dbReference type="PANTHER" id="PTHR12526">
    <property type="entry name" value="GLYCOSYLTRANSFERASE"/>
    <property type="match status" value="1"/>
</dbReference>
<accession>A0A1G2P4D8</accession>
<dbReference type="Proteomes" id="UP000176355">
    <property type="component" value="Unassembled WGS sequence"/>
</dbReference>
<dbReference type="Gene3D" id="3.40.50.2000">
    <property type="entry name" value="Glycogen Phosphorylase B"/>
    <property type="match status" value="4"/>
</dbReference>
<dbReference type="AlphaFoldDB" id="A0A1G2P4D8"/>
<dbReference type="Pfam" id="PF13439">
    <property type="entry name" value="Glyco_transf_4"/>
    <property type="match status" value="1"/>
</dbReference>
<dbReference type="EMBL" id="MHSL01000031">
    <property type="protein sequence ID" value="OHA43123.1"/>
    <property type="molecule type" value="Genomic_DNA"/>
</dbReference>
<evidence type="ECO:0000313" key="3">
    <source>
        <dbReference type="Proteomes" id="UP000176355"/>
    </source>
</evidence>
<reference evidence="2 3" key="1">
    <citation type="journal article" date="2016" name="Nat. Commun.">
        <title>Thousands of microbial genomes shed light on interconnected biogeochemical processes in an aquifer system.</title>
        <authorList>
            <person name="Anantharaman K."/>
            <person name="Brown C.T."/>
            <person name="Hug L.A."/>
            <person name="Sharon I."/>
            <person name="Castelle C.J."/>
            <person name="Probst A.J."/>
            <person name="Thomas B.C."/>
            <person name="Singh A."/>
            <person name="Wilkins M.J."/>
            <person name="Karaoz U."/>
            <person name="Brodie E.L."/>
            <person name="Williams K.H."/>
            <person name="Hubbard S.S."/>
            <person name="Banfield J.F."/>
        </authorList>
    </citation>
    <scope>NUCLEOTIDE SEQUENCE [LARGE SCALE GENOMIC DNA]</scope>
</reference>
<name>A0A1G2P4D8_9BACT</name>
<dbReference type="InterPro" id="IPR028098">
    <property type="entry name" value="Glyco_trans_4-like_N"/>
</dbReference>
<protein>
    <recommendedName>
        <fullName evidence="1">Glycosyltransferase subfamily 4-like N-terminal domain-containing protein</fullName>
    </recommendedName>
</protein>
<sequence>MKIVIATGIYPPEIGGPAQYAKNLKVEFEAQGHNVKILTYQLEKNLPMVVRHIWFFLRCFLFFPRSDLVVALDTFSVAMPAVAAARFLGKKIIIRTGGDFLWEWYVERTGDLVLLKNFYRTRLDKLNLKERIVFKLSCWTVRNASRLIFSTDWQRKIWLPVYGFDEAKTTIVENYYGQKEPSFPPTEKNYIAGARPLKWKNAKRLAAAFEKTKIKNAAIVYDDTTKPFDKFMEKVAHCYAVILASLGDVSPNLILDAIRHNKPFILTRETGLYERLRNVGLFVDPENTNDIAEKISYLAEEKNYEQCRQKIENFNWTHTWRDIANEFLAVYSELHNGATGKTDKLLMISTDRKIFEEGSAVQARMIEYGKLFGEIHIIIFNKKNSQFSRFLFTKIEDPRFCKAKSGQISKNVFVYPTSSFSKFFYVFDAIRLGKSVIRNWGLEIRNCLITCQDPFETGLVGWRLAKKFKIPLKLQIHTDLGSPFFTSLKLGWRLAFLNFLRFQLAKFLLPRADKIRVVSNRIKNFLQPHLKIAEDKIEIRPIKIDGEKIKNTTISPENDLRKKYPQFNFIALAAGRLEPEKNFSLLLDAWRAVVKKFPHVGLVIVGSGSLLGVLKLQVIRYKLQDSIIFEKWLDNLAPYYKTADVFLNTSLYEGYGLTMAEARAAGLSVISTDVGAARELGCEIIGFDSAKFAEKIIEKIESKK</sequence>
<gene>
    <name evidence="2" type="ORF">A3G03_00145</name>
</gene>
<evidence type="ECO:0000313" key="2">
    <source>
        <dbReference type="EMBL" id="OHA43123.1"/>
    </source>
</evidence>
<dbReference type="Pfam" id="PF13692">
    <property type="entry name" value="Glyco_trans_1_4"/>
    <property type="match status" value="1"/>
</dbReference>
<comment type="caution">
    <text evidence="2">The sequence shown here is derived from an EMBL/GenBank/DDBJ whole genome shotgun (WGS) entry which is preliminary data.</text>
</comment>
<dbReference type="SUPFAM" id="SSF53756">
    <property type="entry name" value="UDP-Glycosyltransferase/glycogen phosphorylase"/>
    <property type="match status" value="2"/>
</dbReference>